<dbReference type="Proteomes" id="UP001379949">
    <property type="component" value="Unassembled WGS sequence"/>
</dbReference>
<evidence type="ECO:0000313" key="2">
    <source>
        <dbReference type="Proteomes" id="UP001379949"/>
    </source>
</evidence>
<proteinExistence type="predicted"/>
<name>A0ABU9G927_9GAMM</name>
<accession>A0ABU9G927</accession>
<organism evidence="1 2">
    <name type="scientific">Marinomonas arenicola</name>
    <dbReference type="NCBI Taxonomy" id="569601"/>
    <lineage>
        <taxon>Bacteria</taxon>
        <taxon>Pseudomonadati</taxon>
        <taxon>Pseudomonadota</taxon>
        <taxon>Gammaproteobacteria</taxon>
        <taxon>Oceanospirillales</taxon>
        <taxon>Oceanospirillaceae</taxon>
        <taxon>Marinomonas</taxon>
    </lineage>
</organism>
<feature type="non-terminal residue" evidence="1">
    <location>
        <position position="84"/>
    </location>
</feature>
<dbReference type="RefSeq" id="WP_341568207.1">
    <property type="nucleotide sequence ID" value="NZ_JBAKAR010000078.1"/>
</dbReference>
<sequence>GILELCCDLAFSFDDSKFYSIRNVINDFYQKKLDWDLVEKALSLPAYADTCRELALIDSFPPGLRMILIKKALKERPNGPYIKA</sequence>
<gene>
    <name evidence="1" type="ORF">V6242_17695</name>
</gene>
<reference evidence="1 2" key="1">
    <citation type="submission" date="2024-02" db="EMBL/GenBank/DDBJ databases">
        <title>Bacteria isolated from the canopy kelp, Nereocystis luetkeana.</title>
        <authorList>
            <person name="Pfister C.A."/>
            <person name="Younker I.T."/>
            <person name="Light S.H."/>
        </authorList>
    </citation>
    <scope>NUCLEOTIDE SEQUENCE [LARGE SCALE GENOMIC DNA]</scope>
    <source>
        <strain evidence="1 2">TI.4.07</strain>
    </source>
</reference>
<dbReference type="EMBL" id="JBAKAR010000078">
    <property type="protein sequence ID" value="MEL0614980.1"/>
    <property type="molecule type" value="Genomic_DNA"/>
</dbReference>
<evidence type="ECO:0000313" key="1">
    <source>
        <dbReference type="EMBL" id="MEL0614980.1"/>
    </source>
</evidence>
<comment type="caution">
    <text evidence="1">The sequence shown here is derived from an EMBL/GenBank/DDBJ whole genome shotgun (WGS) entry which is preliminary data.</text>
</comment>
<protein>
    <submittedName>
        <fullName evidence="1">Uncharacterized protein</fullName>
    </submittedName>
</protein>
<keyword evidence="2" id="KW-1185">Reference proteome</keyword>
<feature type="non-terminal residue" evidence="1">
    <location>
        <position position="1"/>
    </location>
</feature>